<dbReference type="PRINTS" id="PR00111">
    <property type="entry name" value="ABHYDROLASE"/>
</dbReference>
<comment type="caution">
    <text evidence="2">The sequence shown here is derived from an EMBL/GenBank/DDBJ whole genome shotgun (WGS) entry which is preliminary data.</text>
</comment>
<dbReference type="PANTHER" id="PTHR43433">
    <property type="entry name" value="HYDROLASE, ALPHA/BETA FOLD FAMILY PROTEIN"/>
    <property type="match status" value="1"/>
</dbReference>
<dbReference type="Pfam" id="PF00561">
    <property type="entry name" value="Abhydrolase_1"/>
    <property type="match status" value="1"/>
</dbReference>
<sequence length="280" mass="31121">MSTQINYAAEAATQYIEVNGNNYAYRQFGKKSGIPVIGFQHFTGTLDNWDPIILNGLAAEREVIIFDNTGVGNSSGETPNKVADMTHEAVAFIKALGISQFDVLGFSLGGFIAQYLVQDYPDLVRKLIIVGAAPQGSKVLEEFPQLIGKAMQKTPIERFLFIFFTPSEVSRSKGMATLQRLYARTVDRDQEANEKAIMAQMKAITEWGTDPVTIDLASIKHPVLIIQGSNDEMMDSDNSYLLFKQLPNAVLSYYPDSAHGSFYQYPELFVNQASDFLNNF</sequence>
<dbReference type="PANTHER" id="PTHR43433:SF5">
    <property type="entry name" value="AB HYDROLASE-1 DOMAIN-CONTAINING PROTEIN"/>
    <property type="match status" value="1"/>
</dbReference>
<accession>A0ABT6YBG1</accession>
<proteinExistence type="predicted"/>
<dbReference type="GO" id="GO:0016787">
    <property type="term" value="F:hydrolase activity"/>
    <property type="evidence" value="ECO:0007669"/>
    <property type="project" value="UniProtKB-KW"/>
</dbReference>
<gene>
    <name evidence="2" type="ORF">QM524_17000</name>
</gene>
<reference evidence="2 3" key="1">
    <citation type="submission" date="2023-05" db="EMBL/GenBank/DDBJ databases">
        <title>Novel species of genus Flectobacillus isolated from stream in China.</title>
        <authorList>
            <person name="Lu H."/>
        </authorList>
    </citation>
    <scope>NUCLEOTIDE SEQUENCE [LARGE SCALE GENOMIC DNA]</scope>
    <source>
        <strain evidence="2 3">KCTC 42575</strain>
    </source>
</reference>
<name>A0ABT6YBG1_9BACT</name>
<dbReference type="Gene3D" id="3.40.50.1820">
    <property type="entry name" value="alpha/beta hydrolase"/>
    <property type="match status" value="1"/>
</dbReference>
<organism evidence="2 3">
    <name type="scientific">Flectobacillus roseus</name>
    <dbReference type="NCBI Taxonomy" id="502259"/>
    <lineage>
        <taxon>Bacteria</taxon>
        <taxon>Pseudomonadati</taxon>
        <taxon>Bacteroidota</taxon>
        <taxon>Cytophagia</taxon>
        <taxon>Cytophagales</taxon>
        <taxon>Flectobacillaceae</taxon>
        <taxon>Flectobacillus</taxon>
    </lineage>
</organism>
<dbReference type="Proteomes" id="UP001236507">
    <property type="component" value="Unassembled WGS sequence"/>
</dbReference>
<keyword evidence="3" id="KW-1185">Reference proteome</keyword>
<evidence type="ECO:0000313" key="3">
    <source>
        <dbReference type="Proteomes" id="UP001236507"/>
    </source>
</evidence>
<evidence type="ECO:0000313" key="2">
    <source>
        <dbReference type="EMBL" id="MDI9860916.1"/>
    </source>
</evidence>
<feature type="domain" description="AB hydrolase-1" evidence="1">
    <location>
        <begin position="42"/>
        <end position="263"/>
    </location>
</feature>
<evidence type="ECO:0000259" key="1">
    <source>
        <dbReference type="Pfam" id="PF00561"/>
    </source>
</evidence>
<dbReference type="InterPro" id="IPR050471">
    <property type="entry name" value="AB_hydrolase"/>
</dbReference>
<dbReference type="RefSeq" id="WP_283345486.1">
    <property type="nucleotide sequence ID" value="NZ_JASHIF010000014.1"/>
</dbReference>
<dbReference type="EMBL" id="JASHIF010000014">
    <property type="protein sequence ID" value="MDI9860916.1"/>
    <property type="molecule type" value="Genomic_DNA"/>
</dbReference>
<keyword evidence="2" id="KW-0378">Hydrolase</keyword>
<dbReference type="SUPFAM" id="SSF53474">
    <property type="entry name" value="alpha/beta-Hydrolases"/>
    <property type="match status" value="1"/>
</dbReference>
<protein>
    <submittedName>
        <fullName evidence="2">Alpha/beta hydrolase</fullName>
    </submittedName>
</protein>
<dbReference type="InterPro" id="IPR029058">
    <property type="entry name" value="AB_hydrolase_fold"/>
</dbReference>
<dbReference type="InterPro" id="IPR000073">
    <property type="entry name" value="AB_hydrolase_1"/>
</dbReference>